<sequence length="37" mass="4618">MQSEWCRMMYELAVEEGRQEDAKAYLEMYELWKSRNL</sequence>
<evidence type="ECO:0000313" key="2">
    <source>
        <dbReference type="Proteomes" id="UP001055587"/>
    </source>
</evidence>
<dbReference type="EMBL" id="MZ333135">
    <property type="protein sequence ID" value="QXG07775.1"/>
    <property type="molecule type" value="Genomic_DNA"/>
</dbReference>
<accession>A0A9E6N8F7</accession>
<protein>
    <submittedName>
        <fullName evidence="1">Uncharacterized protein</fullName>
    </submittedName>
</protein>
<name>A0A9E6N8F7_9CAUD</name>
<reference evidence="1" key="1">
    <citation type="submission" date="2021-06" db="EMBL/GenBank/DDBJ databases">
        <title>Four novel Curtobacterium phages isolated from Environmental samples.</title>
        <authorList>
            <person name="Alanin K.W.S."/>
            <person name="Djurhuus A.M."/>
            <person name="Olsen N.S."/>
            <person name="Carstens A.B."/>
            <person name="Nielsen T.K."/>
            <person name="Kot W."/>
            <person name="Hansen L.H."/>
        </authorList>
    </citation>
    <scope>NUCLEOTIDE SEQUENCE</scope>
</reference>
<organism evidence="1 2">
    <name type="scientific">Erwinia phage Zoomie</name>
    <dbReference type="NCBI Taxonomy" id="2851072"/>
    <lineage>
        <taxon>Viruses</taxon>
        <taxon>Duplodnaviria</taxon>
        <taxon>Heunggongvirae</taxon>
        <taxon>Uroviricota</taxon>
        <taxon>Caudoviricetes</taxon>
        <taxon>Autographivirales</taxon>
        <taxon>Autoscriptoviridae</taxon>
        <taxon>Slopekvirinae</taxon>
        <taxon>Zoomievirus</taxon>
        <taxon>Zoomievirus zoomie</taxon>
    </lineage>
</organism>
<dbReference type="Proteomes" id="UP001055587">
    <property type="component" value="Segment"/>
</dbReference>
<evidence type="ECO:0000313" key="1">
    <source>
        <dbReference type="EMBL" id="QXG07775.1"/>
    </source>
</evidence>
<proteinExistence type="predicted"/>
<keyword evidence="2" id="KW-1185">Reference proteome</keyword>